<dbReference type="PROSITE" id="PS50112">
    <property type="entry name" value="PAS"/>
    <property type="match status" value="1"/>
</dbReference>
<feature type="domain" description="Histidine kinase" evidence="9">
    <location>
        <begin position="578"/>
        <end position="793"/>
    </location>
</feature>
<dbReference type="InterPro" id="IPR013655">
    <property type="entry name" value="PAS_fold_3"/>
</dbReference>
<evidence type="ECO:0000259" key="10">
    <source>
        <dbReference type="PROSITE" id="PS50112"/>
    </source>
</evidence>
<dbReference type="Gene3D" id="3.30.565.10">
    <property type="entry name" value="Histidine kinase-like ATPase, C-terminal domain"/>
    <property type="match status" value="1"/>
</dbReference>
<keyword evidence="6" id="KW-0902">Two-component regulatory system</keyword>
<dbReference type="InterPro" id="IPR035965">
    <property type="entry name" value="PAS-like_dom_sf"/>
</dbReference>
<dbReference type="CDD" id="cd14686">
    <property type="entry name" value="bZIP"/>
    <property type="match status" value="1"/>
</dbReference>
<feature type="coiled-coil region" evidence="8">
    <location>
        <begin position="129"/>
        <end position="181"/>
    </location>
</feature>
<dbReference type="Proteomes" id="UP001501436">
    <property type="component" value="Unassembled WGS sequence"/>
</dbReference>
<sequence>MNSQQLLDVLCLSRNATAIYTTQNAVIEFANDAMISFWGKDRGVIGQKLADAVPELRGQPFLDILRDVWLTGNTYVDNGARAELLVDGDLNTFYFDFEYRAIKHPTGEMQCILHTAFDVTDDVLHAQQMSAAQQREKELTDELAAINEELSASNEELLATNEELKESYDNLQLLNQTLTENEAWFRGMVQQAPVAIAVLDGRDLIIDTANAYILEIWGKDDSVIDKPLNIALPELEGQPFLQLLDDVYTSGIPFYGSETRASLVRNGKLEHGYFNFVYHPLKDGSGNTMSVMVVATEVTEQINARREIEKSEHRLNRMVMTSPIGMTILKGRELIIEIANQNVLTIWNRNIDQVKGKRLLEIFPELIGQPFPDMLQQVFDTGQPFGMDETTADVGMPDGTIVKYHLDFSYDPLFDAGGNVEAILVTVSDITERVHSRRRMLHEQERSRLAAEAAQLGTFDVDIVNNTLDWDSRCRALFGISHNDTVTYDDHFLAGLHPDDRERVKEVIKHSYNRSASNGNYDVEYRTIGFEDGKTRWVGAKGKVFFDEHDIPQRFMGIVIDITDKKEDEQRKNDFIAMVSHELKTPLTSLKAYTQVLQARAVKNNDNFTAGALDKSLLQVNKMNTLIKGFLDVARLESGKINLDIEEFNLNNLIKEAIEEAAITLDSHHIVLEHDCQVSIKADREKIGQVLNNLISNATKYSPRGSNISINCKLQDNTVLVSVKDKGIGIKPADMERLFDRFYRVSSPHTKTIAGFGIGLYLCAEILRYHKGRIWVNSEVGEGTTFSFELPLT</sequence>
<dbReference type="Gene3D" id="2.10.70.100">
    <property type="match status" value="1"/>
</dbReference>
<protein>
    <recommendedName>
        <fullName evidence="2">histidine kinase</fullName>
        <ecNumber evidence="2">2.7.13.3</ecNumber>
    </recommendedName>
</protein>
<dbReference type="SUPFAM" id="SSF55785">
    <property type="entry name" value="PYP-like sensor domain (PAS domain)"/>
    <property type="match status" value="4"/>
</dbReference>
<evidence type="ECO:0000256" key="7">
    <source>
        <dbReference type="ARBA" id="ARBA00023136"/>
    </source>
</evidence>
<dbReference type="SMART" id="SM00091">
    <property type="entry name" value="PAS"/>
    <property type="match status" value="4"/>
</dbReference>
<dbReference type="NCBIfam" id="TIGR00229">
    <property type="entry name" value="sensory_box"/>
    <property type="match status" value="2"/>
</dbReference>
<dbReference type="SUPFAM" id="SSF47384">
    <property type="entry name" value="Homodimeric domain of signal transducing histidine kinase"/>
    <property type="match status" value="1"/>
</dbReference>
<proteinExistence type="predicted"/>
<reference evidence="13" key="1">
    <citation type="journal article" date="2019" name="Int. J. Syst. Evol. Microbiol.">
        <title>The Global Catalogue of Microorganisms (GCM) 10K type strain sequencing project: providing services to taxonomists for standard genome sequencing and annotation.</title>
        <authorList>
            <consortium name="The Broad Institute Genomics Platform"/>
            <consortium name="The Broad Institute Genome Sequencing Center for Infectious Disease"/>
            <person name="Wu L."/>
            <person name="Ma J."/>
        </authorList>
    </citation>
    <scope>NUCLEOTIDE SEQUENCE [LARGE SCALE GENOMIC DNA]</scope>
    <source>
        <strain evidence="13">JCM 18283</strain>
    </source>
</reference>
<dbReference type="InterPro" id="IPR003594">
    <property type="entry name" value="HATPase_dom"/>
</dbReference>
<feature type="domain" description="PAC" evidence="11">
    <location>
        <begin position="388"/>
        <end position="442"/>
    </location>
</feature>
<comment type="caution">
    <text evidence="12">The sequence shown here is derived from an EMBL/GenBank/DDBJ whole genome shotgun (WGS) entry which is preliminary data.</text>
</comment>
<dbReference type="SMART" id="SM00387">
    <property type="entry name" value="HATPase_c"/>
    <property type="match status" value="1"/>
</dbReference>
<dbReference type="Pfam" id="PF08448">
    <property type="entry name" value="PAS_4"/>
    <property type="match status" value="2"/>
</dbReference>
<dbReference type="Pfam" id="PF00512">
    <property type="entry name" value="HisKA"/>
    <property type="match status" value="1"/>
</dbReference>
<accession>A0ABP9FZ16</accession>
<dbReference type="SMART" id="SM00388">
    <property type="entry name" value="HisKA"/>
    <property type="match status" value="1"/>
</dbReference>
<keyword evidence="8" id="KW-0175">Coiled coil</keyword>
<dbReference type="Gene3D" id="3.30.450.20">
    <property type="entry name" value="PAS domain"/>
    <property type="match status" value="4"/>
</dbReference>
<dbReference type="InterPro" id="IPR000700">
    <property type="entry name" value="PAS-assoc_C"/>
</dbReference>
<evidence type="ECO:0000313" key="13">
    <source>
        <dbReference type="Proteomes" id="UP001501436"/>
    </source>
</evidence>
<evidence type="ECO:0000259" key="9">
    <source>
        <dbReference type="PROSITE" id="PS50109"/>
    </source>
</evidence>
<dbReference type="CDD" id="cd00130">
    <property type="entry name" value="PAS"/>
    <property type="match status" value="1"/>
</dbReference>
<dbReference type="CDD" id="cd00082">
    <property type="entry name" value="HisKA"/>
    <property type="match status" value="1"/>
</dbReference>
<dbReference type="PROSITE" id="PS50113">
    <property type="entry name" value="PAC"/>
    <property type="match status" value="2"/>
</dbReference>
<dbReference type="InterPro" id="IPR005467">
    <property type="entry name" value="His_kinase_dom"/>
</dbReference>
<dbReference type="InterPro" id="IPR013656">
    <property type="entry name" value="PAS_4"/>
</dbReference>
<dbReference type="Pfam" id="PF08447">
    <property type="entry name" value="PAS_3"/>
    <property type="match status" value="1"/>
</dbReference>
<dbReference type="PROSITE" id="PS50109">
    <property type="entry name" value="HIS_KIN"/>
    <property type="match status" value="1"/>
</dbReference>
<evidence type="ECO:0000256" key="2">
    <source>
        <dbReference type="ARBA" id="ARBA00012438"/>
    </source>
</evidence>
<organism evidence="12 13">
    <name type="scientific">Mucilaginibacter defluvii</name>
    <dbReference type="NCBI Taxonomy" id="1196019"/>
    <lineage>
        <taxon>Bacteria</taxon>
        <taxon>Pseudomonadati</taxon>
        <taxon>Bacteroidota</taxon>
        <taxon>Sphingobacteriia</taxon>
        <taxon>Sphingobacteriales</taxon>
        <taxon>Sphingobacteriaceae</taxon>
        <taxon>Mucilaginibacter</taxon>
    </lineage>
</organism>
<feature type="domain" description="PAC" evidence="11">
    <location>
        <begin position="521"/>
        <end position="574"/>
    </location>
</feature>
<dbReference type="RefSeq" id="WP_345331894.1">
    <property type="nucleotide sequence ID" value="NZ_BAABJI010000002.1"/>
</dbReference>
<evidence type="ECO:0000313" key="12">
    <source>
        <dbReference type="EMBL" id="GAA4922872.1"/>
    </source>
</evidence>
<keyword evidence="4" id="KW-0808">Transferase</keyword>
<dbReference type="EC" id="2.7.13.3" evidence="2"/>
<dbReference type="InterPro" id="IPR004358">
    <property type="entry name" value="Sig_transdc_His_kin-like_C"/>
</dbReference>
<dbReference type="InterPro" id="IPR050351">
    <property type="entry name" value="BphY/WalK/GraS-like"/>
</dbReference>
<dbReference type="PANTHER" id="PTHR45453:SF1">
    <property type="entry name" value="PHOSPHATE REGULON SENSOR PROTEIN PHOR"/>
    <property type="match status" value="1"/>
</dbReference>
<evidence type="ECO:0000256" key="3">
    <source>
        <dbReference type="ARBA" id="ARBA00022553"/>
    </source>
</evidence>
<keyword evidence="5" id="KW-0418">Kinase</keyword>
<dbReference type="InterPro" id="IPR003661">
    <property type="entry name" value="HisK_dim/P_dom"/>
</dbReference>
<dbReference type="InterPro" id="IPR000014">
    <property type="entry name" value="PAS"/>
</dbReference>
<keyword evidence="3" id="KW-0597">Phosphoprotein</keyword>
<dbReference type="InterPro" id="IPR001610">
    <property type="entry name" value="PAC"/>
</dbReference>
<dbReference type="SUPFAM" id="SSF55874">
    <property type="entry name" value="ATPase domain of HSP90 chaperone/DNA topoisomerase II/histidine kinase"/>
    <property type="match status" value="1"/>
</dbReference>
<evidence type="ECO:0000256" key="6">
    <source>
        <dbReference type="ARBA" id="ARBA00023012"/>
    </source>
</evidence>
<evidence type="ECO:0000256" key="5">
    <source>
        <dbReference type="ARBA" id="ARBA00022777"/>
    </source>
</evidence>
<dbReference type="PANTHER" id="PTHR45453">
    <property type="entry name" value="PHOSPHATE REGULON SENSOR PROTEIN PHOR"/>
    <property type="match status" value="1"/>
</dbReference>
<evidence type="ECO:0000256" key="8">
    <source>
        <dbReference type="SAM" id="Coils"/>
    </source>
</evidence>
<evidence type="ECO:0000256" key="1">
    <source>
        <dbReference type="ARBA" id="ARBA00000085"/>
    </source>
</evidence>
<dbReference type="InterPro" id="IPR036097">
    <property type="entry name" value="HisK_dim/P_sf"/>
</dbReference>
<evidence type="ECO:0000256" key="4">
    <source>
        <dbReference type="ARBA" id="ARBA00022679"/>
    </source>
</evidence>
<gene>
    <name evidence="12" type="ORF">GCM10023313_28640</name>
</gene>
<dbReference type="PRINTS" id="PR00344">
    <property type="entry name" value="BCTRLSENSOR"/>
</dbReference>
<feature type="domain" description="PAS" evidence="10">
    <location>
        <begin position="443"/>
        <end position="515"/>
    </location>
</feature>
<keyword evidence="13" id="KW-1185">Reference proteome</keyword>
<dbReference type="Gene3D" id="1.10.287.130">
    <property type="match status" value="1"/>
</dbReference>
<name>A0ABP9FZ16_9SPHI</name>
<keyword evidence="7" id="KW-0472">Membrane</keyword>
<comment type="catalytic activity">
    <reaction evidence="1">
        <text>ATP + protein L-histidine = ADP + protein N-phospho-L-histidine.</text>
        <dbReference type="EC" id="2.7.13.3"/>
    </reaction>
</comment>
<dbReference type="EMBL" id="BAABJI010000002">
    <property type="protein sequence ID" value="GAA4922872.1"/>
    <property type="molecule type" value="Genomic_DNA"/>
</dbReference>
<evidence type="ECO:0000259" key="11">
    <source>
        <dbReference type="PROSITE" id="PS50113"/>
    </source>
</evidence>
<dbReference type="Pfam" id="PF02518">
    <property type="entry name" value="HATPase_c"/>
    <property type="match status" value="1"/>
</dbReference>
<dbReference type="SMART" id="SM00086">
    <property type="entry name" value="PAC"/>
    <property type="match status" value="3"/>
</dbReference>
<dbReference type="InterPro" id="IPR036890">
    <property type="entry name" value="HATPase_C_sf"/>
</dbReference>